<dbReference type="InterPro" id="IPR008964">
    <property type="entry name" value="Invasin/intimin_cell_adhesion"/>
</dbReference>
<gene>
    <name evidence="2" type="ORF">pgond44_05205</name>
</gene>
<dbReference type="EMBL" id="APLF01000004">
    <property type="protein sequence ID" value="EMY81914.1"/>
    <property type="molecule type" value="Genomic_DNA"/>
</dbReference>
<feature type="domain" description="BIG2" evidence="1">
    <location>
        <begin position="254"/>
        <end position="290"/>
    </location>
</feature>
<evidence type="ECO:0000259" key="1">
    <source>
        <dbReference type="Pfam" id="PF02368"/>
    </source>
</evidence>
<dbReference type="Gene3D" id="2.60.40.1080">
    <property type="match status" value="1"/>
</dbReference>
<dbReference type="STRING" id="1189619.pgond44_05205"/>
<keyword evidence="3" id="KW-1185">Reference proteome</keyword>
<dbReference type="InterPro" id="IPR003343">
    <property type="entry name" value="Big_2"/>
</dbReference>
<dbReference type="eggNOG" id="COG5492">
    <property type="taxonomic scope" value="Bacteria"/>
</dbReference>
<dbReference type="Pfam" id="PF02368">
    <property type="entry name" value="Big_2"/>
    <property type="match status" value="1"/>
</dbReference>
<dbReference type="AlphaFoldDB" id="N1WXS5"/>
<dbReference type="Proteomes" id="UP000012317">
    <property type="component" value="Unassembled WGS sequence"/>
</dbReference>
<dbReference type="SUPFAM" id="SSF49373">
    <property type="entry name" value="Invasin/intimin cell-adhesion fragments"/>
    <property type="match status" value="1"/>
</dbReference>
<dbReference type="Gene3D" id="2.60.120.430">
    <property type="entry name" value="Galactose-binding lectin"/>
    <property type="match status" value="2"/>
</dbReference>
<dbReference type="RefSeq" id="WP_003437543.1">
    <property type="nucleotide sequence ID" value="NZ_APLF01000004.1"/>
</dbReference>
<sequence>MIHNKSKYFQIIGLVLLSMIVTTSCEREVSDAAVLATFPTTADVFTDNPVGLTDEFFISFDPVEGANVNGFDTDESEAYEGFASIRIDVPSPNDPDGGFIGGIFRDRGEGRNLTGYDALTFWAKASTTGVLGEAGFGTDFDGDKFRTVAADLQLSTNWKKYVIPMPDPSKLTQERGMFVFSAGTQSTDGLGFVIWLDEIKFEKLGTIAQPRPAIQNGEDVVIQNFIGGTVNISGLSQTFNTAAQGDVTVNAALAYFEFQSSNETVATVSALGQVNVVGGGTATITASLGVNEAQGSLTIESLGNFTPAPTPTRNPNNVISIFSDAYQNVAVDYYNGFFTGDGQTTLGGEGPGGADLSVDGDGIINYTNLNFVGIGTFMDVPTIDATSMTHIHVDLNINEALNAGDNITLQILNDVGGNETSGSVTITAANLAANDWRGFDIPLANFTGLSNRSQLGLLFFISNSISNVYVDNIYYYIEQ</sequence>
<organism evidence="2 3">
    <name type="scientific">Psychroflexus gondwanensis ACAM 44</name>
    <dbReference type="NCBI Taxonomy" id="1189619"/>
    <lineage>
        <taxon>Bacteria</taxon>
        <taxon>Pseudomonadati</taxon>
        <taxon>Bacteroidota</taxon>
        <taxon>Flavobacteriia</taxon>
        <taxon>Flavobacteriales</taxon>
        <taxon>Flavobacteriaceae</taxon>
        <taxon>Psychroflexus</taxon>
    </lineage>
</organism>
<dbReference type="InterPro" id="IPR008979">
    <property type="entry name" value="Galactose-bd-like_sf"/>
</dbReference>
<comment type="caution">
    <text evidence="2">The sequence shown here is derived from an EMBL/GenBank/DDBJ whole genome shotgun (WGS) entry which is preliminary data.</text>
</comment>
<accession>N1WXS5</accession>
<dbReference type="PROSITE" id="PS51257">
    <property type="entry name" value="PROKAR_LIPOPROTEIN"/>
    <property type="match status" value="1"/>
</dbReference>
<evidence type="ECO:0000313" key="2">
    <source>
        <dbReference type="EMBL" id="EMY81914.1"/>
    </source>
</evidence>
<dbReference type="SUPFAM" id="SSF49785">
    <property type="entry name" value="Galactose-binding domain-like"/>
    <property type="match status" value="1"/>
</dbReference>
<evidence type="ECO:0000313" key="3">
    <source>
        <dbReference type="Proteomes" id="UP000012317"/>
    </source>
</evidence>
<reference evidence="2 3" key="1">
    <citation type="journal article" date="2014" name="Genome Biol. Evol.">
        <title>Extensive gene acquisition in the extremely psychrophilic bacterial species Psychroflexus torquis and the link to sea-ice ecosystem specialism.</title>
        <authorList>
            <person name="Feng S."/>
            <person name="Powell S.M."/>
            <person name="Wilson R."/>
            <person name="Bowman J.P."/>
        </authorList>
    </citation>
    <scope>NUCLEOTIDE SEQUENCE [LARGE SCALE GENOMIC DNA]</scope>
    <source>
        <strain evidence="2 3">ACAM 44</strain>
    </source>
</reference>
<dbReference type="PATRIC" id="fig|1189619.4.peg.1078"/>
<proteinExistence type="predicted"/>
<protein>
    <submittedName>
        <fullName evidence="2">Secreted carbohydrate-binding protein, putative</fullName>
    </submittedName>
</protein>
<name>N1WXS5_9FLAO</name>